<gene>
    <name evidence="1" type="ORF">FWK35_00001136</name>
</gene>
<comment type="caution">
    <text evidence="1">The sequence shown here is derived from an EMBL/GenBank/DDBJ whole genome shotgun (WGS) entry which is preliminary data.</text>
</comment>
<protein>
    <submittedName>
        <fullName evidence="1">Uncharacterized protein</fullName>
    </submittedName>
</protein>
<organism evidence="1 2">
    <name type="scientific">Aphis craccivora</name>
    <name type="common">Cowpea aphid</name>
    <dbReference type="NCBI Taxonomy" id="307492"/>
    <lineage>
        <taxon>Eukaryota</taxon>
        <taxon>Metazoa</taxon>
        <taxon>Ecdysozoa</taxon>
        <taxon>Arthropoda</taxon>
        <taxon>Hexapoda</taxon>
        <taxon>Insecta</taxon>
        <taxon>Pterygota</taxon>
        <taxon>Neoptera</taxon>
        <taxon>Paraneoptera</taxon>
        <taxon>Hemiptera</taxon>
        <taxon>Sternorrhyncha</taxon>
        <taxon>Aphidomorpha</taxon>
        <taxon>Aphidoidea</taxon>
        <taxon>Aphididae</taxon>
        <taxon>Aphidini</taxon>
        <taxon>Aphis</taxon>
        <taxon>Aphis</taxon>
    </lineage>
</organism>
<accession>A0A6G0ZKQ6</accession>
<feature type="non-terminal residue" evidence="1">
    <location>
        <position position="1"/>
    </location>
</feature>
<keyword evidence="2" id="KW-1185">Reference proteome</keyword>
<name>A0A6G0ZKQ6_APHCR</name>
<dbReference type="Proteomes" id="UP000478052">
    <property type="component" value="Unassembled WGS sequence"/>
</dbReference>
<proteinExistence type="predicted"/>
<evidence type="ECO:0000313" key="2">
    <source>
        <dbReference type="Proteomes" id="UP000478052"/>
    </source>
</evidence>
<reference evidence="1 2" key="1">
    <citation type="submission" date="2019-08" db="EMBL/GenBank/DDBJ databases">
        <title>Whole genome of Aphis craccivora.</title>
        <authorList>
            <person name="Voronova N.V."/>
            <person name="Shulinski R.S."/>
            <person name="Bandarenka Y.V."/>
            <person name="Zhorov D.G."/>
            <person name="Warner D."/>
        </authorList>
    </citation>
    <scope>NUCLEOTIDE SEQUENCE [LARGE SCALE GENOMIC DNA]</scope>
    <source>
        <strain evidence="1">180601</strain>
        <tissue evidence="1">Whole Body</tissue>
    </source>
</reference>
<sequence>SHSENSLKQNRTGPTKNSALSSFPLYSIKRNNSGLFNSNKKEILKNIFQIIVK</sequence>
<evidence type="ECO:0000313" key="1">
    <source>
        <dbReference type="EMBL" id="KAF0771915.1"/>
    </source>
</evidence>
<dbReference type="AlphaFoldDB" id="A0A6G0ZKQ6"/>
<dbReference type="EMBL" id="VUJU01000235">
    <property type="protein sequence ID" value="KAF0771915.1"/>
    <property type="molecule type" value="Genomic_DNA"/>
</dbReference>